<dbReference type="CDD" id="cd03185">
    <property type="entry name" value="GST_C_Tau"/>
    <property type="match status" value="1"/>
</dbReference>
<protein>
    <recommendedName>
        <fullName evidence="1">glutathione transferase</fullName>
        <ecNumber evidence="1">2.5.1.18</ecNumber>
    </recommendedName>
</protein>
<evidence type="ECO:0000256" key="3">
    <source>
        <dbReference type="ARBA" id="ARBA00047960"/>
    </source>
</evidence>
<dbReference type="Gene3D" id="1.20.1050.10">
    <property type="match status" value="1"/>
</dbReference>
<dbReference type="GO" id="GO:0004364">
    <property type="term" value="F:glutathione transferase activity"/>
    <property type="evidence" value="ECO:0007669"/>
    <property type="project" value="UniProtKB-EC"/>
</dbReference>
<dbReference type="CDD" id="cd03058">
    <property type="entry name" value="GST_N_Tau"/>
    <property type="match status" value="1"/>
</dbReference>
<dbReference type="SFLD" id="SFLDS00019">
    <property type="entry name" value="Glutathione_Transferase_(cytos"/>
    <property type="match status" value="1"/>
</dbReference>
<name>A0A811NTB2_9POAL</name>
<accession>A0A811NTB2</accession>
<dbReference type="PROSITE" id="PS50404">
    <property type="entry name" value="GST_NTER"/>
    <property type="match status" value="1"/>
</dbReference>
<feature type="domain" description="GST C-terminal" evidence="5">
    <location>
        <begin position="90"/>
        <end position="248"/>
    </location>
</feature>
<dbReference type="GO" id="GO:0006749">
    <property type="term" value="P:glutathione metabolic process"/>
    <property type="evidence" value="ECO:0007669"/>
    <property type="project" value="InterPro"/>
</dbReference>
<evidence type="ECO:0000313" key="6">
    <source>
        <dbReference type="EMBL" id="CAD6228192.1"/>
    </source>
</evidence>
<keyword evidence="2" id="KW-0808">Transferase</keyword>
<dbReference type="SUPFAM" id="SSF47616">
    <property type="entry name" value="GST C-terminal domain-like"/>
    <property type="match status" value="1"/>
</dbReference>
<dbReference type="EC" id="2.5.1.18" evidence="1"/>
<comment type="caution">
    <text evidence="6">The sequence shown here is derived from an EMBL/GenBank/DDBJ whole genome shotgun (WGS) entry which is preliminary data.</text>
</comment>
<dbReference type="PANTHER" id="PTHR11260:SF503">
    <property type="entry name" value="GLUTATHIONE TRANSFERASE"/>
    <property type="match status" value="1"/>
</dbReference>
<dbReference type="Proteomes" id="UP000604825">
    <property type="component" value="Unassembled WGS sequence"/>
</dbReference>
<evidence type="ECO:0000256" key="1">
    <source>
        <dbReference type="ARBA" id="ARBA00012452"/>
    </source>
</evidence>
<evidence type="ECO:0000256" key="2">
    <source>
        <dbReference type="ARBA" id="ARBA00022679"/>
    </source>
</evidence>
<dbReference type="InterPro" id="IPR004046">
    <property type="entry name" value="GST_C"/>
</dbReference>
<gene>
    <name evidence="6" type="ORF">NCGR_LOCUS19023</name>
</gene>
<dbReference type="InterPro" id="IPR045074">
    <property type="entry name" value="GST_C_Tau"/>
</dbReference>
<dbReference type="PROSITE" id="PS50405">
    <property type="entry name" value="GST_CTER"/>
    <property type="match status" value="1"/>
</dbReference>
<dbReference type="InterPro" id="IPR045073">
    <property type="entry name" value="Omega/Tau-like"/>
</dbReference>
<keyword evidence="7" id="KW-1185">Reference proteome</keyword>
<dbReference type="InterPro" id="IPR040079">
    <property type="entry name" value="Glutathione_S-Trfase"/>
</dbReference>
<comment type="catalytic activity">
    <reaction evidence="3">
        <text>RX + glutathione = an S-substituted glutathione + a halide anion + H(+)</text>
        <dbReference type="Rhea" id="RHEA:16437"/>
        <dbReference type="ChEBI" id="CHEBI:15378"/>
        <dbReference type="ChEBI" id="CHEBI:16042"/>
        <dbReference type="ChEBI" id="CHEBI:17792"/>
        <dbReference type="ChEBI" id="CHEBI:57925"/>
        <dbReference type="ChEBI" id="CHEBI:90779"/>
        <dbReference type="EC" id="2.5.1.18"/>
    </reaction>
</comment>
<evidence type="ECO:0000313" key="7">
    <source>
        <dbReference type="Proteomes" id="UP000604825"/>
    </source>
</evidence>
<dbReference type="InterPro" id="IPR036282">
    <property type="entry name" value="Glutathione-S-Trfase_C_sf"/>
</dbReference>
<dbReference type="Pfam" id="PF13409">
    <property type="entry name" value="GST_N_2"/>
    <property type="match status" value="1"/>
</dbReference>
<reference evidence="6" key="1">
    <citation type="submission" date="2020-10" db="EMBL/GenBank/DDBJ databases">
        <authorList>
            <person name="Han B."/>
            <person name="Lu T."/>
            <person name="Zhao Q."/>
            <person name="Huang X."/>
            <person name="Zhao Y."/>
        </authorList>
    </citation>
    <scope>NUCLEOTIDE SEQUENCE</scope>
</reference>
<proteinExistence type="predicted"/>
<sequence length="268" mass="29911">MSGSAVKVIGFFDSPFSHRAEAALCLKGVPYELIQEKDLRNKSELLLQHNPVHKKVPVLLHGDRRAVCESLVIVEYVDEAFQGPPLLPADPADRAAARFWARFIDDKVTVNPVRLTSQVSSGSFEVVNRDRSNGVHVPGRRQCSKAFWLAMWTEGEVQRGFVKEIKENLKLLEGQVKGKRFFGGDAVGYLDVAASAFAHWLPVCEEVAGVSLVTAEEYPDLCRWAKEYTSHDAVKRCLPDREELLARFSARKDSFVAMARSMAPAPEK</sequence>
<dbReference type="FunFam" id="3.40.30.10:FF:000200">
    <property type="entry name" value="Glutathione S-transferase"/>
    <property type="match status" value="1"/>
</dbReference>
<dbReference type="InterPro" id="IPR004045">
    <property type="entry name" value="Glutathione_S-Trfase_N"/>
</dbReference>
<dbReference type="GO" id="GO:0005737">
    <property type="term" value="C:cytoplasm"/>
    <property type="evidence" value="ECO:0007669"/>
    <property type="project" value="TreeGrafter"/>
</dbReference>
<evidence type="ECO:0000259" key="5">
    <source>
        <dbReference type="PROSITE" id="PS50405"/>
    </source>
</evidence>
<dbReference type="EMBL" id="CAJGYO010000005">
    <property type="protein sequence ID" value="CAD6228192.1"/>
    <property type="molecule type" value="Genomic_DNA"/>
</dbReference>
<dbReference type="PANTHER" id="PTHR11260">
    <property type="entry name" value="GLUTATHIONE S-TRANSFERASE, GST, SUPERFAMILY, GST DOMAIN CONTAINING"/>
    <property type="match status" value="1"/>
</dbReference>
<dbReference type="InterPro" id="IPR036249">
    <property type="entry name" value="Thioredoxin-like_sf"/>
</dbReference>
<dbReference type="OrthoDB" id="4951845at2759"/>
<dbReference type="Pfam" id="PF00043">
    <property type="entry name" value="GST_C"/>
    <property type="match status" value="1"/>
</dbReference>
<dbReference type="SFLD" id="SFLDG00358">
    <property type="entry name" value="Main_(cytGST)"/>
    <property type="match status" value="1"/>
</dbReference>
<dbReference type="Gene3D" id="3.40.30.10">
    <property type="entry name" value="Glutaredoxin"/>
    <property type="match status" value="1"/>
</dbReference>
<dbReference type="FunFam" id="1.20.1050.10:FF:000012">
    <property type="entry name" value="Tau class glutathione S-transferase"/>
    <property type="match status" value="1"/>
</dbReference>
<feature type="domain" description="GST N-terminal" evidence="4">
    <location>
        <begin position="4"/>
        <end position="85"/>
    </location>
</feature>
<dbReference type="InterPro" id="IPR010987">
    <property type="entry name" value="Glutathione-S-Trfase_C-like"/>
</dbReference>
<dbReference type="SUPFAM" id="SSF52833">
    <property type="entry name" value="Thioredoxin-like"/>
    <property type="match status" value="1"/>
</dbReference>
<evidence type="ECO:0000259" key="4">
    <source>
        <dbReference type="PROSITE" id="PS50404"/>
    </source>
</evidence>
<dbReference type="AlphaFoldDB" id="A0A811NTB2"/>
<organism evidence="6 7">
    <name type="scientific">Miscanthus lutarioriparius</name>
    <dbReference type="NCBI Taxonomy" id="422564"/>
    <lineage>
        <taxon>Eukaryota</taxon>
        <taxon>Viridiplantae</taxon>
        <taxon>Streptophyta</taxon>
        <taxon>Embryophyta</taxon>
        <taxon>Tracheophyta</taxon>
        <taxon>Spermatophyta</taxon>
        <taxon>Magnoliopsida</taxon>
        <taxon>Liliopsida</taxon>
        <taxon>Poales</taxon>
        <taxon>Poaceae</taxon>
        <taxon>PACMAD clade</taxon>
        <taxon>Panicoideae</taxon>
        <taxon>Andropogonodae</taxon>
        <taxon>Andropogoneae</taxon>
        <taxon>Saccharinae</taxon>
        <taxon>Miscanthus</taxon>
    </lineage>
</organism>